<evidence type="ECO:0000313" key="3">
    <source>
        <dbReference type="EMBL" id="QCL98184.1"/>
    </source>
</evidence>
<gene>
    <name evidence="3" type="ORF">CFBP7129_28830</name>
</gene>
<keyword evidence="3" id="KW-0614">Plasmid</keyword>
<keyword evidence="2" id="KW-0732">Signal</keyword>
<dbReference type="AlphaFoldDB" id="A0A4D7Z5T5"/>
<feature type="region of interest" description="Disordered" evidence="1">
    <location>
        <begin position="75"/>
        <end position="104"/>
    </location>
</feature>
<reference evidence="3 4" key="1">
    <citation type="submission" date="2019-04" db="EMBL/GenBank/DDBJ databases">
        <title>Complete genome sequence of Agrobacterium tumefaciens CFBP7129.</title>
        <authorList>
            <person name="Haryono M."/>
            <person name="Lin Y.-C."/>
            <person name="Lai E.-M."/>
            <person name="Kuo C.-H."/>
        </authorList>
    </citation>
    <scope>NUCLEOTIDE SEQUENCE [LARGE SCALE GENOMIC DNA]</scope>
    <source>
        <strain evidence="3 4">CFBP7129</strain>
        <plasmid evidence="4">patcfbp7129b</plasmid>
    </source>
</reference>
<organism evidence="3 4">
    <name type="scientific">Agrobacterium tumefaciens</name>
    <dbReference type="NCBI Taxonomy" id="358"/>
    <lineage>
        <taxon>Bacteria</taxon>
        <taxon>Pseudomonadati</taxon>
        <taxon>Pseudomonadota</taxon>
        <taxon>Alphaproteobacteria</taxon>
        <taxon>Hyphomicrobiales</taxon>
        <taxon>Rhizobiaceae</taxon>
        <taxon>Rhizobium/Agrobacterium group</taxon>
        <taxon>Agrobacterium</taxon>
        <taxon>Agrobacterium tumefaciens complex</taxon>
    </lineage>
</organism>
<dbReference type="EMBL" id="CP039925">
    <property type="protein sequence ID" value="QCL98184.1"/>
    <property type="molecule type" value="Genomic_DNA"/>
</dbReference>
<feature type="chain" id="PRO_5020837236" description="Glycine zipper 2TM domain-containing protein" evidence="2">
    <location>
        <begin position="29"/>
        <end position="104"/>
    </location>
</feature>
<evidence type="ECO:0000313" key="4">
    <source>
        <dbReference type="Proteomes" id="UP000298649"/>
    </source>
</evidence>
<protein>
    <recommendedName>
        <fullName evidence="5">Glycine zipper 2TM domain-containing protein</fullName>
    </recommendedName>
</protein>
<dbReference type="Proteomes" id="UP000298649">
    <property type="component" value="Plasmid pAtCFBP7129b"/>
</dbReference>
<name>A0A4D7Z5T5_AGRTU</name>
<sequence length="104" mass="11213">MNFHKLGKVTATLAVVLSLVSVPELAHAGKKERNIALGIGLGLLGGAIVSQGDPRAVIGGAVAGGLIGGAVAKDNRRSWRDDRRDWRRGQPPRHHDHYRPVRRN</sequence>
<evidence type="ECO:0000256" key="1">
    <source>
        <dbReference type="SAM" id="MobiDB-lite"/>
    </source>
</evidence>
<accession>A0A4D7Z5T5</accession>
<feature type="compositionally biased region" description="Basic and acidic residues" evidence="1">
    <location>
        <begin position="75"/>
        <end position="88"/>
    </location>
</feature>
<dbReference type="RefSeq" id="WP_137006463.1">
    <property type="nucleotide sequence ID" value="NZ_CP039925.1"/>
</dbReference>
<proteinExistence type="predicted"/>
<feature type="signal peptide" evidence="2">
    <location>
        <begin position="1"/>
        <end position="28"/>
    </location>
</feature>
<feature type="compositionally biased region" description="Basic residues" evidence="1">
    <location>
        <begin position="90"/>
        <end position="104"/>
    </location>
</feature>
<evidence type="ECO:0000256" key="2">
    <source>
        <dbReference type="SAM" id="SignalP"/>
    </source>
</evidence>
<geneLocation type="plasmid" evidence="4">
    <name>patcfbp7129b</name>
</geneLocation>
<evidence type="ECO:0008006" key="5">
    <source>
        <dbReference type="Google" id="ProtNLM"/>
    </source>
</evidence>